<reference evidence="1" key="1">
    <citation type="submission" date="2020-04" db="EMBL/GenBank/DDBJ databases">
        <authorList>
            <person name="Zhang T."/>
        </authorList>
    </citation>
    <scope>NUCLEOTIDE SEQUENCE</scope>
    <source>
        <strain evidence="1">HKST-UBA14</strain>
    </source>
</reference>
<dbReference type="AlphaFoldDB" id="A0A955L6S7"/>
<dbReference type="Proteomes" id="UP000783287">
    <property type="component" value="Unassembled WGS sequence"/>
</dbReference>
<accession>A0A955L6S7</accession>
<organism evidence="1 2">
    <name type="scientific">Candidatus Dojkabacteria bacterium</name>
    <dbReference type="NCBI Taxonomy" id="2099670"/>
    <lineage>
        <taxon>Bacteria</taxon>
        <taxon>Candidatus Dojkabacteria</taxon>
    </lineage>
</organism>
<sequence length="156" mass="18589">MRDNLWLSEKMYEIWENHFEDIPRKNRVLIKFSKRSYRQLGCIKWAKDSTRGLSKLVRNNPAVEDEDKRISLINITGYFKDEFVPDDVVSATIAHELCHYAHGFNSPLQQLYEHPHKGGVIRKEMSKRGLGMLYKEANKWLKENWEKYVRYQKGIT</sequence>
<name>A0A955L6S7_9BACT</name>
<gene>
    <name evidence="1" type="ORF">KC909_06845</name>
</gene>
<evidence type="ECO:0000313" key="1">
    <source>
        <dbReference type="EMBL" id="MCA9384051.1"/>
    </source>
</evidence>
<comment type="caution">
    <text evidence="1">The sequence shown here is derived from an EMBL/GenBank/DDBJ whole genome shotgun (WGS) entry which is preliminary data.</text>
</comment>
<reference evidence="1" key="2">
    <citation type="journal article" date="2021" name="Microbiome">
        <title>Successional dynamics and alternative stable states in a saline activated sludge microbial community over 9 years.</title>
        <authorList>
            <person name="Wang Y."/>
            <person name="Ye J."/>
            <person name="Ju F."/>
            <person name="Liu L."/>
            <person name="Boyd J.A."/>
            <person name="Deng Y."/>
            <person name="Parks D.H."/>
            <person name="Jiang X."/>
            <person name="Yin X."/>
            <person name="Woodcroft B.J."/>
            <person name="Tyson G.W."/>
            <person name="Hugenholtz P."/>
            <person name="Polz M.F."/>
            <person name="Zhang T."/>
        </authorList>
    </citation>
    <scope>NUCLEOTIDE SEQUENCE</scope>
    <source>
        <strain evidence="1">HKST-UBA14</strain>
    </source>
</reference>
<evidence type="ECO:0008006" key="3">
    <source>
        <dbReference type="Google" id="ProtNLM"/>
    </source>
</evidence>
<dbReference type="EMBL" id="JAGQLK010000229">
    <property type="protein sequence ID" value="MCA9384051.1"/>
    <property type="molecule type" value="Genomic_DNA"/>
</dbReference>
<proteinExistence type="predicted"/>
<protein>
    <recommendedName>
        <fullName evidence="3">SprT-like domain-containing protein</fullName>
    </recommendedName>
</protein>
<evidence type="ECO:0000313" key="2">
    <source>
        <dbReference type="Proteomes" id="UP000783287"/>
    </source>
</evidence>